<dbReference type="Proteomes" id="UP000543005">
    <property type="component" value="Unassembled WGS sequence"/>
</dbReference>
<evidence type="ECO:0008006" key="6">
    <source>
        <dbReference type="Google" id="ProtNLM"/>
    </source>
</evidence>
<organism evidence="2 5">
    <name type="scientific">Listeria booriae</name>
    <dbReference type="NCBI Taxonomy" id="1552123"/>
    <lineage>
        <taxon>Bacteria</taxon>
        <taxon>Bacillati</taxon>
        <taxon>Bacillota</taxon>
        <taxon>Bacilli</taxon>
        <taxon>Bacillales</taxon>
        <taxon>Listeriaceae</taxon>
        <taxon>Listeria</taxon>
    </lineage>
</organism>
<keyword evidence="1" id="KW-0732">Signal</keyword>
<dbReference type="AlphaFoldDB" id="A0A842FVJ1"/>
<dbReference type="PROSITE" id="PS51257">
    <property type="entry name" value="PROKAR_LIPOPROTEIN"/>
    <property type="match status" value="1"/>
</dbReference>
<protein>
    <recommendedName>
        <fullName evidence="6">Lipoprotein</fullName>
    </recommendedName>
</protein>
<feature type="signal peptide" evidence="1">
    <location>
        <begin position="1"/>
        <end position="21"/>
    </location>
</feature>
<dbReference type="EMBL" id="JAARZS010000020">
    <property type="protein sequence ID" value="MBC2284520.1"/>
    <property type="molecule type" value="Genomic_DNA"/>
</dbReference>
<evidence type="ECO:0000313" key="2">
    <source>
        <dbReference type="EMBL" id="MBC2284520.1"/>
    </source>
</evidence>
<proteinExistence type="predicted"/>
<dbReference type="Proteomes" id="UP000585696">
    <property type="component" value="Unassembled WGS sequence"/>
</dbReference>
<sequence length="101" mass="11669">MMKKIAVAILGLMFFSGCSLFSDEEREMEQTIPEITLKSSPNTEIKATRCGFTWLGATTKAYLPTPQEFFKDEKLVRVSRTDQIRVATENEVRMGFLRRWI</sequence>
<gene>
    <name evidence="2" type="ORF">HCB69_09030</name>
    <name evidence="3" type="ORF">HCC36_01420</name>
</gene>
<dbReference type="EMBL" id="JAARZT010000002">
    <property type="protein sequence ID" value="MBC2291878.1"/>
    <property type="molecule type" value="Genomic_DNA"/>
</dbReference>
<evidence type="ECO:0000313" key="5">
    <source>
        <dbReference type="Proteomes" id="UP000585696"/>
    </source>
</evidence>
<evidence type="ECO:0000313" key="3">
    <source>
        <dbReference type="EMBL" id="MBC2291878.1"/>
    </source>
</evidence>
<name>A0A842FVJ1_9LIST</name>
<dbReference type="RefSeq" id="WP_185628196.1">
    <property type="nucleotide sequence ID" value="NZ_JAARZS010000020.1"/>
</dbReference>
<comment type="caution">
    <text evidence="2">The sequence shown here is derived from an EMBL/GenBank/DDBJ whole genome shotgun (WGS) entry which is preliminary data.</text>
</comment>
<evidence type="ECO:0000256" key="1">
    <source>
        <dbReference type="SAM" id="SignalP"/>
    </source>
</evidence>
<accession>A0A842FVJ1</accession>
<reference evidence="4 5" key="1">
    <citation type="submission" date="2020-03" db="EMBL/GenBank/DDBJ databases">
        <title>Soil Listeria distribution.</title>
        <authorList>
            <person name="Liao J."/>
            <person name="Wiedmann M."/>
        </authorList>
    </citation>
    <scope>NUCLEOTIDE SEQUENCE [LARGE SCALE GENOMIC DNA]</scope>
    <source>
        <strain evidence="3 4">FSL L7-0051</strain>
        <strain evidence="2 5">FSL L7-0054</strain>
    </source>
</reference>
<feature type="chain" id="PRO_5038316322" description="Lipoprotein" evidence="1">
    <location>
        <begin position="22"/>
        <end position="101"/>
    </location>
</feature>
<evidence type="ECO:0000313" key="4">
    <source>
        <dbReference type="Proteomes" id="UP000543005"/>
    </source>
</evidence>